<comment type="subcellular location">
    <subcellularLocation>
        <location evidence="1">Cell projection</location>
        <location evidence="1">Cilium</location>
    </subcellularLocation>
</comment>
<accession>A0AAW0H5B1</accession>
<dbReference type="GO" id="GO:0042073">
    <property type="term" value="P:intraciliary transport"/>
    <property type="evidence" value="ECO:0007669"/>
    <property type="project" value="TreeGrafter"/>
</dbReference>
<evidence type="ECO:0000256" key="5">
    <source>
        <dbReference type="ARBA" id="ARBA00023273"/>
    </source>
</evidence>
<comment type="caution">
    <text evidence="6">The sequence shown here is derived from an EMBL/GenBank/DDBJ whole genome shotgun (WGS) entry which is preliminary data.</text>
</comment>
<dbReference type="Proteomes" id="UP001488838">
    <property type="component" value="Unassembled WGS sequence"/>
</dbReference>
<keyword evidence="3" id="KW-0677">Repeat</keyword>
<evidence type="ECO:0000313" key="7">
    <source>
        <dbReference type="Proteomes" id="UP001488838"/>
    </source>
</evidence>
<evidence type="ECO:0000313" key="6">
    <source>
        <dbReference type="EMBL" id="KAK7796598.1"/>
    </source>
</evidence>
<proteinExistence type="predicted"/>
<evidence type="ECO:0000256" key="3">
    <source>
        <dbReference type="ARBA" id="ARBA00022737"/>
    </source>
</evidence>
<gene>
    <name evidence="6" type="ORF">U0070_024815</name>
</gene>
<dbReference type="PANTHER" id="PTHR15722">
    <property type="entry name" value="IFT140/172-RELATED"/>
    <property type="match status" value="1"/>
</dbReference>
<dbReference type="GO" id="GO:0005930">
    <property type="term" value="C:axoneme"/>
    <property type="evidence" value="ECO:0007669"/>
    <property type="project" value="TreeGrafter"/>
</dbReference>
<keyword evidence="4" id="KW-0969">Cilium</keyword>
<keyword evidence="7" id="KW-1185">Reference proteome</keyword>
<dbReference type="GO" id="GO:0036064">
    <property type="term" value="C:ciliary basal body"/>
    <property type="evidence" value="ECO:0007669"/>
    <property type="project" value="TreeGrafter"/>
</dbReference>
<protein>
    <recommendedName>
        <fullName evidence="8">Intraflagellar transport protein 172</fullName>
    </recommendedName>
</protein>
<dbReference type="PANTHER" id="PTHR15722:SF2">
    <property type="entry name" value="INTRAFLAGELLAR TRANSPORT PROTEIN 172 HOMOLOG"/>
    <property type="match status" value="1"/>
</dbReference>
<reference evidence="6 7" key="1">
    <citation type="journal article" date="2023" name="bioRxiv">
        <title>Conserved and derived expression patterns and positive selection on dental genes reveal complex evolutionary context of ever-growing rodent molars.</title>
        <authorList>
            <person name="Calamari Z.T."/>
            <person name="Song A."/>
            <person name="Cohen E."/>
            <person name="Akter M."/>
            <person name="Roy R.D."/>
            <person name="Hallikas O."/>
            <person name="Christensen M.M."/>
            <person name="Li P."/>
            <person name="Marangoni P."/>
            <person name="Jernvall J."/>
            <person name="Klein O.D."/>
        </authorList>
    </citation>
    <scope>NUCLEOTIDE SEQUENCE [LARGE SCALE GENOMIC DNA]</scope>
    <source>
        <strain evidence="6">V071</strain>
    </source>
</reference>
<keyword evidence="5" id="KW-0966">Cell projection</keyword>
<evidence type="ECO:0000256" key="1">
    <source>
        <dbReference type="ARBA" id="ARBA00004138"/>
    </source>
</evidence>
<evidence type="ECO:0000256" key="4">
    <source>
        <dbReference type="ARBA" id="ARBA00023069"/>
    </source>
</evidence>
<evidence type="ECO:0000256" key="2">
    <source>
        <dbReference type="ARBA" id="ARBA00022574"/>
    </source>
</evidence>
<name>A0AAW0H5B1_MYOGA</name>
<sequence>MTPIAPQLYSCLSSTTEASVLYSTSSVSPILGRFVHNQDWEAAQRVAEAHDPDSVAEVLVGQARGALEEKDFQKAEGLLLRAQRPGLALNYYKEAGLWSDALRICKDYVPGQLEALQEEYEREATKKGGRGVEGLVEQARQWEQAGEYGRAVDCYLKVRDSGSGGLMEKCWMKAAELSIKFLPPQRSLEVVRVVGPQLIGIGKHSAAAELYLNLDLVKEAIDAFIEGEEWNKAKRVAKELDPRTSVFTAPQLVGVDVVAALDLYVEQGQWDKCIETATKQNYKILHKYVALYATHLIREGGYAQALALYVQHGAPANPQNFNIYKRIFTDMVSSPGTNNAEAYHSWADLRDVLFNLCENLVKSSEANSAAHEEFEMLLLIAHYYATRSAAQSIKQLGRDHKLFNPQETVAARLSISLLRHTQLLPADKAFYEAGTAAKEVGWENMAFIFLNRFLDLTDAIEEGTLDALDHSDFQDTDIPFEVPLPAKQHVPEAQREEVRDWVLTVSMDQRLEQVLPRDERGVYEASLVAASTGVRALPCLITGYPILRNKIEFKRPGKAANKDNWNKFLMAIKVRKGVSRKGQQLGMGPPTAQCARTYSNSSANGVVGSPAPAFLSSDWYS</sequence>
<organism evidence="6 7">
    <name type="scientific">Myodes glareolus</name>
    <name type="common">Bank vole</name>
    <name type="synonym">Clethrionomys glareolus</name>
    <dbReference type="NCBI Taxonomy" id="447135"/>
    <lineage>
        <taxon>Eukaryota</taxon>
        <taxon>Metazoa</taxon>
        <taxon>Chordata</taxon>
        <taxon>Craniata</taxon>
        <taxon>Vertebrata</taxon>
        <taxon>Euteleostomi</taxon>
        <taxon>Mammalia</taxon>
        <taxon>Eutheria</taxon>
        <taxon>Euarchontoglires</taxon>
        <taxon>Glires</taxon>
        <taxon>Rodentia</taxon>
        <taxon>Myomorpha</taxon>
        <taxon>Muroidea</taxon>
        <taxon>Cricetidae</taxon>
        <taxon>Arvicolinae</taxon>
        <taxon>Myodes</taxon>
    </lineage>
</organism>
<dbReference type="GO" id="GO:0030992">
    <property type="term" value="C:intraciliary transport particle B"/>
    <property type="evidence" value="ECO:0007669"/>
    <property type="project" value="TreeGrafter"/>
</dbReference>
<dbReference type="EMBL" id="JBBHLL010001105">
    <property type="protein sequence ID" value="KAK7796598.1"/>
    <property type="molecule type" value="Genomic_DNA"/>
</dbReference>
<evidence type="ECO:0008006" key="8">
    <source>
        <dbReference type="Google" id="ProtNLM"/>
    </source>
</evidence>
<dbReference type="AlphaFoldDB" id="A0AAW0H5B1"/>
<keyword evidence="2" id="KW-0853">WD repeat</keyword>